<evidence type="ECO:0000256" key="4">
    <source>
        <dbReference type="ARBA" id="ARBA00022519"/>
    </source>
</evidence>
<evidence type="ECO:0000256" key="8">
    <source>
        <dbReference type="SAM" id="Phobius"/>
    </source>
</evidence>
<evidence type="ECO:0000256" key="2">
    <source>
        <dbReference type="ARBA" id="ARBA00005745"/>
    </source>
</evidence>
<comment type="caution">
    <text evidence="10">The sequence shown here is derived from an EMBL/GenBank/DDBJ whole genome shotgun (WGS) entry which is preliminary data.</text>
</comment>
<evidence type="ECO:0000313" key="11">
    <source>
        <dbReference type="Proteomes" id="UP000178724"/>
    </source>
</evidence>
<evidence type="ECO:0000256" key="5">
    <source>
        <dbReference type="ARBA" id="ARBA00022692"/>
    </source>
</evidence>
<dbReference type="PANTHER" id="PTHR30012:SF4">
    <property type="entry name" value="MSHA BIOGENESIS PROTEIN MSHG"/>
    <property type="match status" value="1"/>
</dbReference>
<dbReference type="GO" id="GO:0015628">
    <property type="term" value="P:protein secretion by the type II secretion system"/>
    <property type="evidence" value="ECO:0007669"/>
    <property type="project" value="TreeGrafter"/>
</dbReference>
<evidence type="ECO:0000256" key="1">
    <source>
        <dbReference type="ARBA" id="ARBA00004429"/>
    </source>
</evidence>
<gene>
    <name evidence="10" type="ORF">A2625_03140</name>
</gene>
<dbReference type="PANTHER" id="PTHR30012">
    <property type="entry name" value="GENERAL SECRETION PATHWAY PROTEIN"/>
    <property type="match status" value="1"/>
</dbReference>
<feature type="domain" description="Type II secretion system protein GspF" evidence="9">
    <location>
        <begin position="72"/>
        <end position="195"/>
    </location>
</feature>
<dbReference type="GO" id="GO:0005886">
    <property type="term" value="C:plasma membrane"/>
    <property type="evidence" value="ECO:0007669"/>
    <property type="project" value="UniProtKB-SubCell"/>
</dbReference>
<evidence type="ECO:0000256" key="6">
    <source>
        <dbReference type="ARBA" id="ARBA00022989"/>
    </source>
</evidence>
<comment type="similarity">
    <text evidence="2">Belongs to the GSP F family.</text>
</comment>
<dbReference type="Gene3D" id="1.20.81.30">
    <property type="entry name" value="Type II secretion system (T2SS), domain F"/>
    <property type="match status" value="2"/>
</dbReference>
<keyword evidence="3" id="KW-1003">Cell membrane</keyword>
<dbReference type="InterPro" id="IPR003004">
    <property type="entry name" value="GspF/PilC"/>
</dbReference>
<reference evidence="10 11" key="1">
    <citation type="journal article" date="2016" name="Nat. Commun.">
        <title>Thousands of microbial genomes shed light on interconnected biogeochemical processes in an aquifer system.</title>
        <authorList>
            <person name="Anantharaman K."/>
            <person name="Brown C.T."/>
            <person name="Hug L.A."/>
            <person name="Sharon I."/>
            <person name="Castelle C.J."/>
            <person name="Probst A.J."/>
            <person name="Thomas B.C."/>
            <person name="Singh A."/>
            <person name="Wilkins M.J."/>
            <person name="Karaoz U."/>
            <person name="Brodie E.L."/>
            <person name="Williams K.H."/>
            <person name="Hubbard S.S."/>
            <person name="Banfield J.F."/>
        </authorList>
    </citation>
    <scope>NUCLEOTIDE SEQUENCE [LARGE SCALE GENOMIC DNA]</scope>
</reference>
<feature type="transmembrane region" description="Helical" evidence="8">
    <location>
        <begin position="224"/>
        <end position="244"/>
    </location>
</feature>
<protein>
    <recommendedName>
        <fullName evidence="9">Type II secretion system protein GspF domain-containing protein</fullName>
    </recommendedName>
</protein>
<keyword evidence="5 8" id="KW-0812">Transmembrane</keyword>
<feature type="domain" description="Type II secretion system protein GspF" evidence="9">
    <location>
        <begin position="277"/>
        <end position="397"/>
    </location>
</feature>
<dbReference type="InterPro" id="IPR018076">
    <property type="entry name" value="T2SS_GspF_dom"/>
</dbReference>
<sequence>MTSFNYKARDRYGILTQGRLEADSSRTVARLLAKQGFSPISIAEEESGGVSERLSQWLSALQKIRPEELVVFTRQLASTLDAGVPLIDSLDAVAEQIRNRSFCAVVLAVKKDIEGGSTFSDALSKRQKYFSALVINMVRGGERAGILPQALDKVSNIIEKDIETADKIKTATRYPMIVLFVLIVAFVVVTVYVIPRFVTFFAAFKAQLPLPTRILIATNYVIINYWYWIVGLIAIFAYAIYKILQTERGRYNWDRFILSTPIFGPLFSKVYLSRFGRMLSAMLGAGIPILDALTVTAATVENKIISRVIIDIRNDVSGGKSLAEPMRGSHVFPPIAISMVAIGEKAGTLENMLNKTADYFDREVDYTIKNLTPLLEPLLIFGLAIVLMIFALGIFLPMWDLIRIYKTT</sequence>
<accession>A0A1F4Q3D1</accession>
<name>A0A1F4Q3D1_UNCSA</name>
<keyword evidence="7 8" id="KW-0472">Membrane</keyword>
<dbReference type="AlphaFoldDB" id="A0A1F4Q3D1"/>
<proteinExistence type="inferred from homology"/>
<keyword evidence="6 8" id="KW-1133">Transmembrane helix</keyword>
<dbReference type="InterPro" id="IPR042094">
    <property type="entry name" value="T2SS_GspF_sf"/>
</dbReference>
<dbReference type="EMBL" id="METM01000007">
    <property type="protein sequence ID" value="OGB90523.1"/>
    <property type="molecule type" value="Genomic_DNA"/>
</dbReference>
<dbReference type="Pfam" id="PF00482">
    <property type="entry name" value="T2SSF"/>
    <property type="match status" value="2"/>
</dbReference>
<dbReference type="Proteomes" id="UP000178724">
    <property type="component" value="Unassembled WGS sequence"/>
</dbReference>
<keyword evidence="4" id="KW-0997">Cell inner membrane</keyword>
<feature type="transmembrane region" description="Helical" evidence="8">
    <location>
        <begin position="177"/>
        <end position="204"/>
    </location>
</feature>
<evidence type="ECO:0000259" key="9">
    <source>
        <dbReference type="Pfam" id="PF00482"/>
    </source>
</evidence>
<dbReference type="PRINTS" id="PR00812">
    <property type="entry name" value="BCTERIALGSPF"/>
</dbReference>
<dbReference type="FunFam" id="1.20.81.30:FF:000001">
    <property type="entry name" value="Type II secretion system protein F"/>
    <property type="match status" value="2"/>
</dbReference>
<comment type="subcellular location">
    <subcellularLocation>
        <location evidence="1">Cell inner membrane</location>
        <topology evidence="1">Multi-pass membrane protein</topology>
    </subcellularLocation>
</comment>
<evidence type="ECO:0000256" key="7">
    <source>
        <dbReference type="ARBA" id="ARBA00023136"/>
    </source>
</evidence>
<evidence type="ECO:0000256" key="3">
    <source>
        <dbReference type="ARBA" id="ARBA00022475"/>
    </source>
</evidence>
<organism evidence="10 11">
    <name type="scientific">candidate division WOR-1 bacterium RIFCSPHIGHO2_01_FULL_53_15</name>
    <dbReference type="NCBI Taxonomy" id="1802564"/>
    <lineage>
        <taxon>Bacteria</taxon>
        <taxon>Bacillati</taxon>
        <taxon>Saganbacteria</taxon>
    </lineage>
</organism>
<feature type="transmembrane region" description="Helical" evidence="8">
    <location>
        <begin position="378"/>
        <end position="399"/>
    </location>
</feature>
<evidence type="ECO:0000313" key="10">
    <source>
        <dbReference type="EMBL" id="OGB90523.1"/>
    </source>
</evidence>